<evidence type="ECO:0000313" key="1">
    <source>
        <dbReference type="EMBL" id="GAU87788.1"/>
    </source>
</evidence>
<sequence>MSQPWRKIEGALKRNQEAREVLYGAENDAKREKDIAGKIREESGQALSLSMTRYPRNVSNKMRLEV</sequence>
<accession>A0A1D1UNP5</accession>
<dbReference type="EMBL" id="BDGG01000001">
    <property type="protein sequence ID" value="GAU87788.1"/>
    <property type="molecule type" value="Genomic_DNA"/>
</dbReference>
<keyword evidence="2" id="KW-1185">Reference proteome</keyword>
<comment type="caution">
    <text evidence="1">The sequence shown here is derived from an EMBL/GenBank/DDBJ whole genome shotgun (WGS) entry which is preliminary data.</text>
</comment>
<protein>
    <submittedName>
        <fullName evidence="1">Uncharacterized protein</fullName>
    </submittedName>
</protein>
<organism evidence="1 2">
    <name type="scientific">Ramazzottius varieornatus</name>
    <name type="common">Water bear</name>
    <name type="synonym">Tardigrade</name>
    <dbReference type="NCBI Taxonomy" id="947166"/>
    <lineage>
        <taxon>Eukaryota</taxon>
        <taxon>Metazoa</taxon>
        <taxon>Ecdysozoa</taxon>
        <taxon>Tardigrada</taxon>
        <taxon>Eutardigrada</taxon>
        <taxon>Parachela</taxon>
        <taxon>Hypsibioidea</taxon>
        <taxon>Ramazzottiidae</taxon>
        <taxon>Ramazzottius</taxon>
    </lineage>
</organism>
<proteinExistence type="predicted"/>
<dbReference type="Proteomes" id="UP000186922">
    <property type="component" value="Unassembled WGS sequence"/>
</dbReference>
<evidence type="ECO:0000313" key="2">
    <source>
        <dbReference type="Proteomes" id="UP000186922"/>
    </source>
</evidence>
<reference evidence="1 2" key="1">
    <citation type="journal article" date="2016" name="Nat. Commun.">
        <title>Extremotolerant tardigrade genome and improved radiotolerance of human cultured cells by tardigrade-unique protein.</title>
        <authorList>
            <person name="Hashimoto T."/>
            <person name="Horikawa D.D."/>
            <person name="Saito Y."/>
            <person name="Kuwahara H."/>
            <person name="Kozuka-Hata H."/>
            <person name="Shin-I T."/>
            <person name="Minakuchi Y."/>
            <person name="Ohishi K."/>
            <person name="Motoyama A."/>
            <person name="Aizu T."/>
            <person name="Enomoto A."/>
            <person name="Kondo K."/>
            <person name="Tanaka S."/>
            <person name="Hara Y."/>
            <person name="Koshikawa S."/>
            <person name="Sagara H."/>
            <person name="Miura T."/>
            <person name="Yokobori S."/>
            <person name="Miyagawa K."/>
            <person name="Suzuki Y."/>
            <person name="Kubo T."/>
            <person name="Oyama M."/>
            <person name="Kohara Y."/>
            <person name="Fujiyama A."/>
            <person name="Arakawa K."/>
            <person name="Katayama T."/>
            <person name="Toyoda A."/>
            <person name="Kunieda T."/>
        </authorList>
    </citation>
    <scope>NUCLEOTIDE SEQUENCE [LARGE SCALE GENOMIC DNA]</scope>
    <source>
        <strain evidence="1 2">YOKOZUNA-1</strain>
    </source>
</reference>
<dbReference type="AlphaFoldDB" id="A0A1D1UNP5"/>
<name>A0A1D1UNP5_RAMVA</name>
<gene>
    <name evidence="1" type="primary">RvY_00586-1</name>
    <name evidence="1" type="synonym">RvY_00586.1</name>
    <name evidence="1" type="ORF">RvY_00586</name>
</gene>